<comment type="caution">
    <text evidence="2">The sequence shown here is derived from an EMBL/GenBank/DDBJ whole genome shotgun (WGS) entry which is preliminary data.</text>
</comment>
<evidence type="ECO:0000313" key="2">
    <source>
        <dbReference type="EMBL" id="MFD1374300.1"/>
    </source>
</evidence>
<evidence type="ECO:0000256" key="1">
    <source>
        <dbReference type="SAM" id="MobiDB-lite"/>
    </source>
</evidence>
<accession>A0ABW4AVL9</accession>
<reference evidence="3" key="1">
    <citation type="journal article" date="2019" name="Int. J. Syst. Evol. Microbiol.">
        <title>The Global Catalogue of Microorganisms (GCM) 10K type strain sequencing project: providing services to taxonomists for standard genome sequencing and annotation.</title>
        <authorList>
            <consortium name="The Broad Institute Genomics Platform"/>
            <consortium name="The Broad Institute Genome Sequencing Center for Infectious Disease"/>
            <person name="Wu L."/>
            <person name="Ma J."/>
        </authorList>
    </citation>
    <scope>NUCLEOTIDE SEQUENCE [LARGE SCALE GENOMIC DNA]</scope>
    <source>
        <strain evidence="3">CCM 7526</strain>
    </source>
</reference>
<evidence type="ECO:0000313" key="3">
    <source>
        <dbReference type="Proteomes" id="UP001597183"/>
    </source>
</evidence>
<dbReference type="EMBL" id="JBHTMK010000079">
    <property type="protein sequence ID" value="MFD1374300.1"/>
    <property type="molecule type" value="Genomic_DNA"/>
</dbReference>
<keyword evidence="3" id="KW-1185">Reference proteome</keyword>
<organism evidence="2 3">
    <name type="scientific">Actinoplanes sichuanensis</name>
    <dbReference type="NCBI Taxonomy" id="512349"/>
    <lineage>
        <taxon>Bacteria</taxon>
        <taxon>Bacillati</taxon>
        <taxon>Actinomycetota</taxon>
        <taxon>Actinomycetes</taxon>
        <taxon>Micromonosporales</taxon>
        <taxon>Micromonosporaceae</taxon>
        <taxon>Actinoplanes</taxon>
    </lineage>
</organism>
<feature type="region of interest" description="Disordered" evidence="1">
    <location>
        <begin position="75"/>
        <end position="102"/>
    </location>
</feature>
<name>A0ABW4AVL9_9ACTN</name>
<gene>
    <name evidence="2" type="ORF">ACFQ5G_53990</name>
</gene>
<dbReference type="Proteomes" id="UP001597183">
    <property type="component" value="Unassembled WGS sequence"/>
</dbReference>
<sequence length="116" mass="12256">MQPAQATKPTNVVIVLDGTTEAQSWVDLLVVQARSGVGGWPHAHPTIPPSQITVSELNSAIGRFFVMDGRPWSVPGDGYPPLDQPGHPVADPGAGDPGNRGTRAHNLLHSLIGNFH</sequence>
<proteinExistence type="predicted"/>
<dbReference type="RefSeq" id="WP_317794102.1">
    <property type="nucleotide sequence ID" value="NZ_AP028461.1"/>
</dbReference>
<protein>
    <submittedName>
        <fullName evidence="2">Uncharacterized protein</fullName>
    </submittedName>
</protein>